<keyword evidence="1" id="KW-0472">Membrane</keyword>
<evidence type="ECO:0000313" key="2">
    <source>
        <dbReference type="EMBL" id="APT60130.1"/>
    </source>
</evidence>
<feature type="transmembrane region" description="Helical" evidence="1">
    <location>
        <begin position="83"/>
        <end position="103"/>
    </location>
</feature>
<dbReference type="KEGG" id="rgi:RGI145_22505"/>
<dbReference type="AlphaFoldDB" id="A0A1L7AMX8"/>
<sequence length="178" mass="19000">MQGLADFAADIGIAIAYLVPAFAYIFAIVAFLFGAWGFWQQAQPHNPLRGKPWLPWVALVLSGVFASFDRILTMANRSSGSTITVGTGGAFGYVPSASGVLGSTPANTVVNVVEIFQGFFQSFGAMMALMAVLAWWAVMRGVSRRHQGGCLVQFAFGVMLINVLPLATFLAALFRANS</sequence>
<evidence type="ECO:0000256" key="1">
    <source>
        <dbReference type="SAM" id="Phobius"/>
    </source>
</evidence>
<evidence type="ECO:0000313" key="3">
    <source>
        <dbReference type="Proteomes" id="UP000185494"/>
    </source>
</evidence>
<accession>A0A1L7AMX8</accession>
<feature type="transmembrane region" description="Helical" evidence="1">
    <location>
        <begin position="7"/>
        <end position="33"/>
    </location>
</feature>
<dbReference type="RefSeq" id="WP_075800836.1">
    <property type="nucleotide sequence ID" value="NZ_CP015585.1"/>
</dbReference>
<organism evidence="2 3">
    <name type="scientific">Roseomonas gilardii</name>
    <dbReference type="NCBI Taxonomy" id="257708"/>
    <lineage>
        <taxon>Bacteria</taxon>
        <taxon>Pseudomonadati</taxon>
        <taxon>Pseudomonadota</taxon>
        <taxon>Alphaproteobacteria</taxon>
        <taxon>Acetobacterales</taxon>
        <taxon>Roseomonadaceae</taxon>
        <taxon>Roseomonas</taxon>
    </lineage>
</organism>
<feature type="transmembrane region" description="Helical" evidence="1">
    <location>
        <begin position="150"/>
        <end position="174"/>
    </location>
</feature>
<dbReference type="Proteomes" id="UP000185494">
    <property type="component" value="Chromosome 1"/>
</dbReference>
<feature type="transmembrane region" description="Helical" evidence="1">
    <location>
        <begin position="115"/>
        <end position="138"/>
    </location>
</feature>
<geneLocation type="plasmid" evidence="2 3">
    <name>1</name>
</geneLocation>
<reference evidence="2 3" key="1">
    <citation type="submission" date="2016-05" db="EMBL/GenBank/DDBJ databases">
        <title>Complete Genome and Methylome Analysis of Psychrotrophic Bacterial Isolates from Antarctic Lake Untersee.</title>
        <authorList>
            <person name="Fomenkov A."/>
            <person name="Akimov V.N."/>
            <person name="Vasilyeva L.V."/>
            <person name="Andersen D."/>
            <person name="Vincze T."/>
            <person name="Roberts R.J."/>
        </authorList>
    </citation>
    <scope>NUCLEOTIDE SEQUENCE [LARGE SCALE GENOMIC DNA]</scope>
    <source>
        <strain evidence="2 3">U14-5</strain>
        <plasmid evidence="3">Plasmid 1</plasmid>
    </source>
</reference>
<protein>
    <submittedName>
        <fullName evidence="2">Uncharacterized protein</fullName>
    </submittedName>
</protein>
<proteinExistence type="predicted"/>
<name>A0A1L7AMX8_9PROT</name>
<keyword evidence="1" id="KW-0812">Transmembrane</keyword>
<dbReference type="EMBL" id="CP015585">
    <property type="protein sequence ID" value="APT60130.1"/>
    <property type="molecule type" value="Genomic_DNA"/>
</dbReference>
<keyword evidence="2" id="KW-0614">Plasmid</keyword>
<feature type="transmembrane region" description="Helical" evidence="1">
    <location>
        <begin position="53"/>
        <end position="71"/>
    </location>
</feature>
<gene>
    <name evidence="2" type="ORF">RGI145_22505</name>
</gene>
<keyword evidence="1" id="KW-1133">Transmembrane helix</keyword>